<organism evidence="2 3">
    <name type="scientific">Bacteroides fragilis str. 3988T(B)14</name>
    <dbReference type="NCBI Taxonomy" id="1339315"/>
    <lineage>
        <taxon>Bacteria</taxon>
        <taxon>Pseudomonadati</taxon>
        <taxon>Bacteroidota</taxon>
        <taxon>Bacteroidia</taxon>
        <taxon>Bacteroidales</taxon>
        <taxon>Bacteroidaceae</taxon>
        <taxon>Bacteroides</taxon>
    </lineage>
</organism>
<dbReference type="RefSeq" id="WP_005802142.1">
    <property type="nucleotide sequence ID" value="NZ_JGCY01000383.1"/>
</dbReference>
<reference evidence="2 3" key="1">
    <citation type="submission" date="2014-02" db="EMBL/GenBank/DDBJ databases">
        <authorList>
            <person name="Sears C."/>
            <person name="Carroll K."/>
            <person name="Sack B.R."/>
            <person name="Qadri F."/>
            <person name="Myers L.L."/>
            <person name="Chung G.-T."/>
            <person name="Escheverria P."/>
            <person name="Fraser C.M."/>
            <person name="Sadzewicz L."/>
            <person name="Shefchek K.A."/>
            <person name="Tallon L."/>
            <person name="Das S.P."/>
            <person name="Daugherty S."/>
            <person name="Mongodin E.F."/>
        </authorList>
    </citation>
    <scope>NUCLEOTIDE SEQUENCE [LARGE SCALE GENOMIC DNA]</scope>
    <source>
        <strain evidence="3">3988T(B)14</strain>
    </source>
</reference>
<dbReference type="InterPro" id="IPR001173">
    <property type="entry name" value="Glyco_trans_2-like"/>
</dbReference>
<dbReference type="PANTHER" id="PTHR22916">
    <property type="entry name" value="GLYCOSYLTRANSFERASE"/>
    <property type="match status" value="1"/>
</dbReference>
<dbReference type="PANTHER" id="PTHR22916:SF3">
    <property type="entry name" value="UDP-GLCNAC:BETAGAL BETA-1,3-N-ACETYLGLUCOSAMINYLTRANSFERASE-LIKE PROTEIN 1"/>
    <property type="match status" value="1"/>
</dbReference>
<accession>A0A015VXQ4</accession>
<evidence type="ECO:0000259" key="1">
    <source>
        <dbReference type="Pfam" id="PF00535"/>
    </source>
</evidence>
<evidence type="ECO:0000313" key="2">
    <source>
        <dbReference type="EMBL" id="EXY72985.1"/>
    </source>
</evidence>
<dbReference type="AlphaFoldDB" id="A0A015VXQ4"/>
<gene>
    <name evidence="2" type="ORF">M124_3332</name>
</gene>
<dbReference type="GO" id="GO:0016758">
    <property type="term" value="F:hexosyltransferase activity"/>
    <property type="evidence" value="ECO:0007669"/>
    <property type="project" value="UniProtKB-ARBA"/>
</dbReference>
<comment type="caution">
    <text evidence="2">The sequence shown here is derived from an EMBL/GenBank/DDBJ whole genome shotgun (WGS) entry which is preliminary data.</text>
</comment>
<dbReference type="PATRIC" id="fig|1339315.3.peg.3996"/>
<dbReference type="EMBL" id="JGCY01000383">
    <property type="protein sequence ID" value="EXY72985.1"/>
    <property type="molecule type" value="Genomic_DNA"/>
</dbReference>
<dbReference type="Proteomes" id="UP000020529">
    <property type="component" value="Unassembled WGS sequence"/>
</dbReference>
<dbReference type="SUPFAM" id="SSF53448">
    <property type="entry name" value="Nucleotide-diphospho-sugar transferases"/>
    <property type="match status" value="1"/>
</dbReference>
<dbReference type="CDD" id="cd06433">
    <property type="entry name" value="GT_2_WfgS_like"/>
    <property type="match status" value="1"/>
</dbReference>
<evidence type="ECO:0000313" key="3">
    <source>
        <dbReference type="Proteomes" id="UP000020529"/>
    </source>
</evidence>
<name>A0A015VXQ4_BACFG</name>
<dbReference type="Pfam" id="PF00535">
    <property type="entry name" value="Glycos_transf_2"/>
    <property type="match status" value="1"/>
</dbReference>
<sequence length="254" mass="29574">MTISLITVTFNSYFTLRDTLQSVLSQSYPDIEYIIIDGLSNDGTVDLIREFAPQFNGCLRWISEKDNGLYDAMNKGIRMATGDIVGIINSDDFYHRNDVITKVVEAFDNTDTQVVYGDVRFVNPKNLDKTVRYYSSKNFAPHLFRYGFMPAHPTFFTYRKYFEEFGYYKTDYKIAADYELLIRFLYVRQLKSKYLPFDFMKMRTGGTSTASVKSNILLNKEIVRACRENGIWTCLPLLCLKYAVKVFELLLIKE</sequence>
<dbReference type="Gene3D" id="3.90.550.10">
    <property type="entry name" value="Spore Coat Polysaccharide Biosynthesis Protein SpsA, Chain A"/>
    <property type="match status" value="1"/>
</dbReference>
<feature type="domain" description="Glycosyltransferase 2-like" evidence="1">
    <location>
        <begin position="4"/>
        <end position="160"/>
    </location>
</feature>
<protein>
    <submittedName>
        <fullName evidence="2">Glycosyl transferase 2 family protein</fullName>
    </submittedName>
</protein>
<keyword evidence="2" id="KW-0808">Transferase</keyword>
<dbReference type="InterPro" id="IPR029044">
    <property type="entry name" value="Nucleotide-diphossugar_trans"/>
</dbReference>
<proteinExistence type="predicted"/>